<keyword evidence="2" id="KW-1133">Transmembrane helix</keyword>
<evidence type="ECO:0000256" key="2">
    <source>
        <dbReference type="SAM" id="Phobius"/>
    </source>
</evidence>
<feature type="region of interest" description="Disordered" evidence="1">
    <location>
        <begin position="1"/>
        <end position="26"/>
    </location>
</feature>
<dbReference type="AlphaFoldDB" id="F6ERU6"/>
<sequence>MSAGSRDSYLIAGTHRTPRTRNPAPEGITTMTTINRTQTHRRRIIIGAGLAALALTGTAVGLAGAAHAAIPDYPATITMSITNNTDHTMYLHGSDNPYGDWIQAPTQTIGPHETETVSASTWNQNGFAIDATYGISGTNSEAVYFANNYPGAQTDTQGTRIDGDNTASLGINSAVTTGAPYMVASYTLTNLLG</sequence>
<evidence type="ECO:0000313" key="3">
    <source>
        <dbReference type="EMBL" id="AEF40761.1"/>
    </source>
</evidence>
<keyword evidence="2" id="KW-0472">Membrane</keyword>
<evidence type="ECO:0000256" key="1">
    <source>
        <dbReference type="SAM" id="MobiDB-lite"/>
    </source>
</evidence>
<gene>
    <name evidence="3" type="ordered locus">AS9A_2314</name>
</gene>
<reference evidence="3 4" key="1">
    <citation type="journal article" date="2011" name="J. Bacteriol.">
        <title>Complete genome sequence of Amycolicicoccus subflavus DQS3-9A1T, an actinomycete isolated from crude oil-polluted soil.</title>
        <authorList>
            <person name="Cai M."/>
            <person name="Chen W.M."/>
            <person name="Nie Y."/>
            <person name="Chi C.Q."/>
            <person name="Wang Y.N."/>
            <person name="Tang Y.Q."/>
            <person name="Li G.Y."/>
            <person name="Wu X.L."/>
        </authorList>
    </citation>
    <scope>NUCLEOTIDE SEQUENCE [LARGE SCALE GENOMIC DNA]</scope>
    <source>
        <strain evidence="4">DSM 45089 / DQS3-9A1</strain>
    </source>
</reference>
<feature type="transmembrane region" description="Helical" evidence="2">
    <location>
        <begin position="44"/>
        <end position="70"/>
    </location>
</feature>
<dbReference type="EMBL" id="CP002786">
    <property type="protein sequence ID" value="AEF40761.1"/>
    <property type="molecule type" value="Genomic_DNA"/>
</dbReference>
<dbReference type="KEGG" id="asd:AS9A_2314"/>
<keyword evidence="4" id="KW-1185">Reference proteome</keyword>
<proteinExistence type="predicted"/>
<evidence type="ECO:0000313" key="4">
    <source>
        <dbReference type="Proteomes" id="UP000009235"/>
    </source>
</evidence>
<protein>
    <submittedName>
        <fullName evidence="3">Uncharacterized protein</fullName>
    </submittedName>
</protein>
<name>F6ERU6_HOYSD</name>
<dbReference type="Gene3D" id="2.60.270.50">
    <property type="match status" value="1"/>
</dbReference>
<keyword evidence="2" id="KW-0812">Transmembrane</keyword>
<dbReference type="STRING" id="443218.AS9A_2314"/>
<accession>F6ERU6</accession>
<dbReference type="HOGENOM" id="CLU_116658_0_0_11"/>
<dbReference type="Proteomes" id="UP000009235">
    <property type="component" value="Chromosome"/>
</dbReference>
<organism evidence="3 4">
    <name type="scientific">Hoyosella subflava (strain DSM 45089 / JCM 17490 / NBRC 109087 / DQS3-9A1)</name>
    <name type="common">Amycolicicoccus subflavus</name>
    <dbReference type="NCBI Taxonomy" id="443218"/>
    <lineage>
        <taxon>Bacteria</taxon>
        <taxon>Bacillati</taxon>
        <taxon>Actinomycetota</taxon>
        <taxon>Actinomycetes</taxon>
        <taxon>Mycobacteriales</taxon>
        <taxon>Hoyosellaceae</taxon>
        <taxon>Hoyosella</taxon>
    </lineage>
</organism>
<dbReference type="eggNOG" id="ENOG5031EJ2">
    <property type="taxonomic scope" value="Bacteria"/>
</dbReference>